<comment type="caution">
    <text evidence="4">The sequence shown here is derived from an EMBL/GenBank/DDBJ whole genome shotgun (WGS) entry which is preliminary data.</text>
</comment>
<evidence type="ECO:0000256" key="2">
    <source>
        <dbReference type="ARBA" id="ARBA00022729"/>
    </source>
</evidence>
<evidence type="ECO:0000313" key="5">
    <source>
        <dbReference type="Proteomes" id="UP000029868"/>
    </source>
</evidence>
<gene>
    <name evidence="4" type="ORF">GAB14E_2763</name>
</gene>
<feature type="signal peptide" evidence="3">
    <location>
        <begin position="1"/>
        <end position="20"/>
    </location>
</feature>
<dbReference type="Proteomes" id="UP000029868">
    <property type="component" value="Unassembled WGS sequence"/>
</dbReference>
<accession>A0A099KSI4</accession>
<comment type="similarity">
    <text evidence="1">Belongs to the UPF0319 family.</text>
</comment>
<dbReference type="PANTHER" id="PTHR38108">
    <property type="entry name" value="UPF0319 PROTEIN YCCT"/>
    <property type="match status" value="1"/>
</dbReference>
<organism evidence="4 5">
    <name type="scientific">Colwellia psychrerythraea</name>
    <name type="common">Vibrio psychroerythus</name>
    <dbReference type="NCBI Taxonomy" id="28229"/>
    <lineage>
        <taxon>Bacteria</taxon>
        <taxon>Pseudomonadati</taxon>
        <taxon>Pseudomonadota</taxon>
        <taxon>Gammaproteobacteria</taxon>
        <taxon>Alteromonadales</taxon>
        <taxon>Colwelliaceae</taxon>
        <taxon>Colwellia</taxon>
    </lineage>
</organism>
<proteinExistence type="inferred from homology"/>
<reference evidence="4 5" key="1">
    <citation type="submission" date="2014-08" db="EMBL/GenBank/DDBJ databases">
        <title>Genomic and Phenotypic Diversity of Colwellia psychrerythraea strains from Disparate Marine Basins.</title>
        <authorList>
            <person name="Techtmann S.M."/>
            <person name="Stelling S.C."/>
            <person name="Utturkar S.M."/>
            <person name="Alshibli N."/>
            <person name="Harris A."/>
            <person name="Brown S.D."/>
            <person name="Hazen T.C."/>
        </authorList>
    </citation>
    <scope>NUCLEOTIDE SEQUENCE [LARGE SCALE GENOMIC DNA]</scope>
    <source>
        <strain evidence="4 5">GAB14E</strain>
    </source>
</reference>
<dbReference type="AlphaFoldDB" id="A0A099KSI4"/>
<dbReference type="InterPro" id="IPR018635">
    <property type="entry name" value="UPF0319"/>
</dbReference>
<evidence type="ECO:0008006" key="6">
    <source>
        <dbReference type="Google" id="ProtNLM"/>
    </source>
</evidence>
<sequence length="211" mass="24209">MAYLCVSALLGCFLTFKVSAIELIITDDLVVRDLDDKAVEHGFLSQKQTIQLTTGEHTLVIKYKDVFEDLDFAEERLITSDYFVVKFNLADQKKLILSTININDLAAAERFSKDPELTLLDEHQQSVVLTLEKLSDYELTKQVTKVVNDLSIPVVAQTKGETRTKDELTFNKQVIEKIDVVPMLKYWWDKASQDDKESFLLIINENMEIKK</sequence>
<dbReference type="PATRIC" id="fig|28229.3.peg.2391"/>
<dbReference type="EMBL" id="JQEC01000029">
    <property type="protein sequence ID" value="KGJ92847.1"/>
    <property type="molecule type" value="Genomic_DNA"/>
</dbReference>
<name>A0A099KSI4_COLPS</name>
<keyword evidence="2 3" id="KW-0732">Signal</keyword>
<evidence type="ECO:0000256" key="3">
    <source>
        <dbReference type="SAM" id="SignalP"/>
    </source>
</evidence>
<dbReference type="Pfam" id="PF09829">
    <property type="entry name" value="DUF2057"/>
    <property type="match status" value="1"/>
</dbReference>
<evidence type="ECO:0000256" key="1">
    <source>
        <dbReference type="ARBA" id="ARBA00008490"/>
    </source>
</evidence>
<evidence type="ECO:0000313" key="4">
    <source>
        <dbReference type="EMBL" id="KGJ92847.1"/>
    </source>
</evidence>
<feature type="chain" id="PRO_5001957312" description="DUF2057 domain-containing protein" evidence="3">
    <location>
        <begin position="21"/>
        <end position="211"/>
    </location>
</feature>
<protein>
    <recommendedName>
        <fullName evidence="6">DUF2057 domain-containing protein</fullName>
    </recommendedName>
</protein>
<dbReference type="PANTHER" id="PTHR38108:SF1">
    <property type="entry name" value="UPF0319 PROTEIN YCCT"/>
    <property type="match status" value="1"/>
</dbReference>